<evidence type="ECO:0000256" key="1">
    <source>
        <dbReference type="ARBA" id="ARBA00004651"/>
    </source>
</evidence>
<dbReference type="Proteomes" id="UP000075635">
    <property type="component" value="Unassembled WGS sequence"/>
</dbReference>
<dbReference type="PANTHER" id="PTHR34584">
    <property type="entry name" value="NA(+)/H(+) ANTIPORTER SUBUNIT E1"/>
    <property type="match status" value="1"/>
</dbReference>
<keyword evidence="6" id="KW-0472">Membrane</keyword>
<evidence type="ECO:0000313" key="7">
    <source>
        <dbReference type="EMBL" id="KYF92921.1"/>
    </source>
</evidence>
<evidence type="ECO:0000256" key="6">
    <source>
        <dbReference type="ARBA" id="ARBA00023136"/>
    </source>
</evidence>
<evidence type="ECO:0000313" key="8">
    <source>
        <dbReference type="Proteomes" id="UP000075635"/>
    </source>
</evidence>
<reference evidence="7 8" key="1">
    <citation type="submission" date="2014-02" db="EMBL/GenBank/DDBJ databases">
        <title>The small core and large imbalanced accessory genome model reveals a collaborative survival strategy of Sorangium cellulosum strains in nature.</title>
        <authorList>
            <person name="Han K."/>
            <person name="Peng R."/>
            <person name="Blom J."/>
            <person name="Li Y.-Z."/>
        </authorList>
    </citation>
    <scope>NUCLEOTIDE SEQUENCE [LARGE SCALE GENOMIC DNA]</scope>
    <source>
        <strain evidence="7 8">So0011-07</strain>
    </source>
</reference>
<comment type="caution">
    <text evidence="7">The sequence shown here is derived from an EMBL/GenBank/DDBJ whole genome shotgun (WGS) entry which is preliminary data.</text>
</comment>
<accession>A0A150SKG0</accession>
<dbReference type="PANTHER" id="PTHR34584:SF1">
    <property type="entry name" value="NA(+)_H(+) ANTIPORTER SUBUNIT E1"/>
    <property type="match status" value="1"/>
</dbReference>
<dbReference type="AlphaFoldDB" id="A0A150SKG0"/>
<sequence>MNHLALNLLLAIVWVLLQAEFSLGRLVMGFLVGFGAIALTERAFGLSLYARAATGVLALTWSFVRELVLSSLTLARDIIRPRPVFHPAFVRLDVRELSPVQTILLACLVTLTPGTLTVDVGLEERALYIHSLYTRDPAELGSRLRRFVHLIQRAAGRRLPSSPEG</sequence>
<gene>
    <name evidence="7" type="ORF">BE17_12330</name>
</gene>
<evidence type="ECO:0000256" key="2">
    <source>
        <dbReference type="ARBA" id="ARBA00006228"/>
    </source>
</evidence>
<keyword evidence="5" id="KW-1133">Transmembrane helix</keyword>
<evidence type="ECO:0008006" key="9">
    <source>
        <dbReference type="Google" id="ProtNLM"/>
    </source>
</evidence>
<comment type="subcellular location">
    <subcellularLocation>
        <location evidence="1">Cell membrane</location>
        <topology evidence="1">Multi-pass membrane protein</topology>
    </subcellularLocation>
</comment>
<keyword evidence="3" id="KW-1003">Cell membrane</keyword>
<dbReference type="EMBL" id="JEMB01000864">
    <property type="protein sequence ID" value="KYF92921.1"/>
    <property type="molecule type" value="Genomic_DNA"/>
</dbReference>
<evidence type="ECO:0000256" key="5">
    <source>
        <dbReference type="ARBA" id="ARBA00022989"/>
    </source>
</evidence>
<protein>
    <recommendedName>
        <fullName evidence="9">Cation:proton antiporter</fullName>
    </recommendedName>
</protein>
<evidence type="ECO:0000256" key="3">
    <source>
        <dbReference type="ARBA" id="ARBA00022475"/>
    </source>
</evidence>
<proteinExistence type="inferred from homology"/>
<name>A0A150SKG0_SORCE</name>
<dbReference type="GO" id="GO:0008324">
    <property type="term" value="F:monoatomic cation transmembrane transporter activity"/>
    <property type="evidence" value="ECO:0007669"/>
    <property type="project" value="InterPro"/>
</dbReference>
<comment type="similarity">
    <text evidence="2">Belongs to the CPA3 antiporters (TC 2.A.63) subunit E family.</text>
</comment>
<dbReference type="GO" id="GO:0005886">
    <property type="term" value="C:plasma membrane"/>
    <property type="evidence" value="ECO:0007669"/>
    <property type="project" value="UniProtKB-SubCell"/>
</dbReference>
<organism evidence="7 8">
    <name type="scientific">Sorangium cellulosum</name>
    <name type="common">Polyangium cellulosum</name>
    <dbReference type="NCBI Taxonomy" id="56"/>
    <lineage>
        <taxon>Bacteria</taxon>
        <taxon>Pseudomonadati</taxon>
        <taxon>Myxococcota</taxon>
        <taxon>Polyangia</taxon>
        <taxon>Polyangiales</taxon>
        <taxon>Polyangiaceae</taxon>
        <taxon>Sorangium</taxon>
    </lineage>
</organism>
<keyword evidence="4" id="KW-0812">Transmembrane</keyword>
<dbReference type="InterPro" id="IPR002758">
    <property type="entry name" value="Cation_antiport_E"/>
</dbReference>
<dbReference type="Pfam" id="PF01899">
    <property type="entry name" value="MNHE"/>
    <property type="match status" value="1"/>
</dbReference>
<dbReference type="PIRSF" id="PIRSF019239">
    <property type="entry name" value="MrpE"/>
    <property type="match status" value="1"/>
</dbReference>
<evidence type="ECO:0000256" key="4">
    <source>
        <dbReference type="ARBA" id="ARBA00022692"/>
    </source>
</evidence>